<keyword evidence="2" id="KW-0547">Nucleotide-binding</keyword>
<keyword evidence="6" id="KW-0812">Transmembrane</keyword>
<proteinExistence type="inferred from homology"/>
<evidence type="ECO:0000256" key="6">
    <source>
        <dbReference type="SAM" id="Phobius"/>
    </source>
</evidence>
<dbReference type="InterPro" id="IPR007743">
    <property type="entry name" value="Immunity-related_GTPase-like"/>
</dbReference>
<name>A0A8C3HH64_CHRPI</name>
<evidence type="ECO:0000313" key="8">
    <source>
        <dbReference type="Ensembl" id="ENSCPBP00000017907.1"/>
    </source>
</evidence>
<feature type="region of interest" description="Disordered" evidence="5">
    <location>
        <begin position="78"/>
        <end position="103"/>
    </location>
</feature>
<dbReference type="Proteomes" id="UP000694380">
    <property type="component" value="Unplaced"/>
</dbReference>
<dbReference type="InterPro" id="IPR027417">
    <property type="entry name" value="P-loop_NTPase"/>
</dbReference>
<dbReference type="GO" id="GO:0005525">
    <property type="term" value="F:GTP binding"/>
    <property type="evidence" value="ECO:0007669"/>
    <property type="project" value="UniProtKB-KW"/>
</dbReference>
<dbReference type="InterPro" id="IPR030385">
    <property type="entry name" value="G_IRG_dom"/>
</dbReference>
<dbReference type="GO" id="GO:0016020">
    <property type="term" value="C:membrane"/>
    <property type="evidence" value="ECO:0007669"/>
    <property type="project" value="InterPro"/>
</dbReference>
<protein>
    <recommendedName>
        <fullName evidence="7">IRG-type G domain-containing protein</fullName>
    </recommendedName>
</protein>
<keyword evidence="3" id="KW-0378">Hydrolase</keyword>
<feature type="domain" description="IRG-type G" evidence="7">
    <location>
        <begin position="54"/>
        <end position="236"/>
    </location>
</feature>
<dbReference type="InterPro" id="IPR051515">
    <property type="entry name" value="IRG"/>
</dbReference>
<keyword evidence="6" id="KW-0472">Membrane</keyword>
<reference evidence="8" key="1">
    <citation type="submission" date="2025-08" db="UniProtKB">
        <authorList>
            <consortium name="Ensembl"/>
        </authorList>
    </citation>
    <scope>IDENTIFICATION</scope>
</reference>
<dbReference type="GeneTree" id="ENSGT00950000183007"/>
<dbReference type="Pfam" id="PF05049">
    <property type="entry name" value="IIGP"/>
    <property type="match status" value="1"/>
</dbReference>
<evidence type="ECO:0000259" key="7">
    <source>
        <dbReference type="PROSITE" id="PS51716"/>
    </source>
</evidence>
<dbReference type="SUPFAM" id="SSF52540">
    <property type="entry name" value="P-loop containing nucleoside triphosphate hydrolases"/>
    <property type="match status" value="1"/>
</dbReference>
<dbReference type="OMA" id="IEADCIR"/>
<keyword evidence="4" id="KW-0342">GTP-binding</keyword>
<dbReference type="AlphaFoldDB" id="A0A8C3HH64"/>
<dbReference type="Ensembl" id="ENSCPBT00000021149.1">
    <property type="protein sequence ID" value="ENSCPBP00000017907.1"/>
    <property type="gene ID" value="ENSCPBG00000013089.1"/>
</dbReference>
<evidence type="ECO:0000313" key="9">
    <source>
        <dbReference type="Proteomes" id="UP000694380"/>
    </source>
</evidence>
<evidence type="ECO:0000256" key="5">
    <source>
        <dbReference type="SAM" id="MobiDB-lite"/>
    </source>
</evidence>
<dbReference type="Gene3D" id="3.40.50.300">
    <property type="entry name" value="P-loop containing nucleotide triphosphate hydrolases"/>
    <property type="match status" value="1"/>
</dbReference>
<dbReference type="PANTHER" id="PTHR32341:SF17">
    <property type="entry name" value="IRG-TYPE G DOMAIN-CONTAINING PROTEIN"/>
    <property type="match status" value="1"/>
</dbReference>
<dbReference type="PANTHER" id="PTHR32341">
    <property type="entry name" value="INTERFERON-INDUCIBLE GTPASE"/>
    <property type="match status" value="1"/>
</dbReference>
<keyword evidence="9" id="KW-1185">Reference proteome</keyword>
<accession>A0A8C3HH64</accession>
<evidence type="ECO:0000256" key="2">
    <source>
        <dbReference type="ARBA" id="ARBA00022741"/>
    </source>
</evidence>
<feature type="transmembrane region" description="Helical" evidence="6">
    <location>
        <begin position="434"/>
        <end position="454"/>
    </location>
</feature>
<evidence type="ECO:0000256" key="4">
    <source>
        <dbReference type="ARBA" id="ARBA00023134"/>
    </source>
</evidence>
<evidence type="ECO:0000256" key="1">
    <source>
        <dbReference type="ARBA" id="ARBA00005429"/>
    </source>
</evidence>
<organism evidence="8 9">
    <name type="scientific">Chrysemys picta bellii</name>
    <name type="common">Western painted turtle</name>
    <name type="synonym">Emys bellii</name>
    <dbReference type="NCBI Taxonomy" id="8478"/>
    <lineage>
        <taxon>Eukaryota</taxon>
        <taxon>Metazoa</taxon>
        <taxon>Chordata</taxon>
        <taxon>Craniata</taxon>
        <taxon>Vertebrata</taxon>
        <taxon>Euteleostomi</taxon>
        <taxon>Archelosauria</taxon>
        <taxon>Testudinata</taxon>
        <taxon>Testudines</taxon>
        <taxon>Cryptodira</taxon>
        <taxon>Durocryptodira</taxon>
        <taxon>Testudinoidea</taxon>
        <taxon>Emydidae</taxon>
        <taxon>Chrysemys</taxon>
    </lineage>
</organism>
<dbReference type="FunFam" id="3.40.50.300:FF:000541">
    <property type="entry name" value="Immunity related GTPase M"/>
    <property type="match status" value="1"/>
</dbReference>
<evidence type="ECO:0000256" key="3">
    <source>
        <dbReference type="ARBA" id="ARBA00022801"/>
    </source>
</evidence>
<comment type="similarity">
    <text evidence="1">Belongs to the TRAFAC class dynamin-like GTPase superfamily. IRG family.</text>
</comment>
<keyword evidence="6" id="KW-1133">Transmembrane helix</keyword>
<sequence length="455" mass="49373">PRTPQIPPMPQIPQTDLLELREQDLTEMGSLIQSRVVLEVSTQVQTLLDSLDSATLDIAVTGESGAGKSTLVNALRGLSDSDPRAAPTGVVETTAEPTPYPHPGLPSVRLWDLPGTGTPSFRAERYLEQVGLMHFDFFLLVASERFRESHAQLAQALAAAGRRFYFIRTKVDQDLRASRRRRPGRCQEGQVLGEIRADCARQLEKEGVAAPRVFLLSAFQLHRFDFPRLQATLAEELAGHKRHALLLALPALTAEAVGRRKETLRRHVWKKALLASLVSALPGLPLQLNVPMLVETLGSYRRSFGLDEESLGVLARAGAGSPQRLRAQVRSALGRELSPAAVRDVLSQAALCGQVAARLARTRLPLLENLVAGGISFVAAYFLLHSALEDFAGDAQRVLEAAYGTEEEGGPCDPPDPGGGAGGFVPLPSPLPPLALSPSLVILLDFFLFWWLVLI</sequence>
<dbReference type="PROSITE" id="PS51716">
    <property type="entry name" value="G_IRG"/>
    <property type="match status" value="1"/>
</dbReference>
<reference evidence="8" key="2">
    <citation type="submission" date="2025-09" db="UniProtKB">
        <authorList>
            <consortium name="Ensembl"/>
        </authorList>
    </citation>
    <scope>IDENTIFICATION</scope>
</reference>
<feature type="region of interest" description="Disordered" evidence="5">
    <location>
        <begin position="404"/>
        <end position="423"/>
    </location>
</feature>
<dbReference type="GO" id="GO:0003924">
    <property type="term" value="F:GTPase activity"/>
    <property type="evidence" value="ECO:0007669"/>
    <property type="project" value="TreeGrafter"/>
</dbReference>